<reference evidence="1 2" key="2">
    <citation type="submission" date="2020-06" db="EMBL/GenBank/DDBJ databases">
        <title>Halomonas songnenensis sp. nov., a moderately halophilic bacterium isolated from saline and alkaline soils.</title>
        <authorList>
            <person name="Jiang J."/>
            <person name="Pan Y."/>
        </authorList>
    </citation>
    <scope>NUCLEOTIDE SEQUENCE [LARGE SCALE GENOMIC DNA]</scope>
    <source>
        <strain evidence="1 2">TBZ9</strain>
    </source>
</reference>
<dbReference type="InterPro" id="IPR008619">
    <property type="entry name" value="Filamentous_hemagglutn_rpt"/>
</dbReference>
<dbReference type="Proteomes" id="UP000588806">
    <property type="component" value="Unassembled WGS sequence"/>
</dbReference>
<dbReference type="NCBIfam" id="TIGR01731">
    <property type="entry name" value="fil_hemag_20aa"/>
    <property type="match status" value="7"/>
</dbReference>
<reference evidence="1 2" key="1">
    <citation type="submission" date="2020-05" db="EMBL/GenBank/DDBJ databases">
        <authorList>
            <person name="Ruan W."/>
            <person name="Jeon C.O."/>
            <person name="Chun B.H."/>
        </authorList>
    </citation>
    <scope>NUCLEOTIDE SEQUENCE [LARGE SCALE GENOMIC DNA]</scope>
    <source>
        <strain evidence="1 2">TBZ9</strain>
    </source>
</reference>
<dbReference type="AlphaFoldDB" id="A0A7Y3TVW9"/>
<dbReference type="Pfam" id="PF05594">
    <property type="entry name" value="Fil_haemagg"/>
    <property type="match status" value="3"/>
</dbReference>
<dbReference type="RefSeq" id="WP_171701615.1">
    <property type="nucleotide sequence ID" value="NZ_JABFHI010000002.1"/>
</dbReference>
<proteinExistence type="predicted"/>
<evidence type="ECO:0000313" key="1">
    <source>
        <dbReference type="EMBL" id="NOG31133.1"/>
    </source>
</evidence>
<organism evidence="1 2">
    <name type="scientific">Vreelandella azerica</name>
    <dbReference type="NCBI Taxonomy" id="2732867"/>
    <lineage>
        <taxon>Bacteria</taxon>
        <taxon>Pseudomonadati</taxon>
        <taxon>Pseudomonadota</taxon>
        <taxon>Gammaproteobacteria</taxon>
        <taxon>Oceanospirillales</taxon>
        <taxon>Halomonadaceae</taxon>
        <taxon>Vreelandella</taxon>
    </lineage>
</organism>
<keyword evidence="2" id="KW-1185">Reference proteome</keyword>
<evidence type="ECO:0000313" key="2">
    <source>
        <dbReference type="Proteomes" id="UP000588806"/>
    </source>
</evidence>
<accession>A0A7Y3TVW9</accession>
<gene>
    <name evidence="1" type="ORF">HLB35_03985</name>
</gene>
<dbReference type="InterPro" id="IPR010069">
    <property type="entry name" value="CdiA_FHA1_rpt"/>
</dbReference>
<protein>
    <submittedName>
        <fullName evidence="1">Uncharacterized protein</fullName>
    </submittedName>
</protein>
<sequence length="412" mass="41149">MNNNQGELLSGDDLGVSLSESLSNTDGTVYAGGDVTLETGALTSTGTIAAQNDLTIDALSVDSSGTLAAGLNSEGQLANVAADGSALSITATEDLTATGTNLASGHLTLEGANIDLSESQTSADSAGITARGDLATWQANIVTNQGLSLETNGALDNTGGTLSSQEGNLRVEVLSLNNDRGTLVAGNNLSAITEDAFTNTDGTVYAGNNASLDTGALTNNSTIAAQNDLTIEASSVDSTGTLAAGLNSEGNLAEFAVEGGALDITATDDLTAIGSNLASGSLTLDGKNIDLSDSQTSAFEADIEAKGTLSTREANVVTNDNLSLEVEGAFDNTDGTLSSEAGELRLEALSLDNTDGTVYADGNTTLNAKQSIDNTGGSLYSEQGDLQLGAGSLSNTGGTVYAGNNANLDTGC</sequence>
<name>A0A7Y3TVW9_9GAMM</name>
<comment type="caution">
    <text evidence="1">The sequence shown here is derived from an EMBL/GenBank/DDBJ whole genome shotgun (WGS) entry which is preliminary data.</text>
</comment>
<dbReference type="EMBL" id="JABFHI010000002">
    <property type="protein sequence ID" value="NOG31133.1"/>
    <property type="molecule type" value="Genomic_DNA"/>
</dbReference>